<dbReference type="Proteomes" id="UP000037460">
    <property type="component" value="Unassembled WGS sequence"/>
</dbReference>
<gene>
    <name evidence="2" type="ORF">Ctob_014858</name>
</gene>
<evidence type="ECO:0000256" key="1">
    <source>
        <dbReference type="SAM" id="MobiDB-lite"/>
    </source>
</evidence>
<organism evidence="2 3">
    <name type="scientific">Chrysochromulina tobinii</name>
    <dbReference type="NCBI Taxonomy" id="1460289"/>
    <lineage>
        <taxon>Eukaryota</taxon>
        <taxon>Haptista</taxon>
        <taxon>Haptophyta</taxon>
        <taxon>Prymnesiophyceae</taxon>
        <taxon>Prymnesiales</taxon>
        <taxon>Chrysochromulinaceae</taxon>
        <taxon>Chrysochromulina</taxon>
    </lineage>
</organism>
<reference evidence="3" key="1">
    <citation type="journal article" date="2015" name="PLoS Genet.">
        <title>Genome Sequence and Transcriptome Analyses of Chrysochromulina tobin: Metabolic Tools for Enhanced Algal Fitness in the Prominent Order Prymnesiales (Haptophyceae).</title>
        <authorList>
            <person name="Hovde B.T."/>
            <person name="Deodato C.R."/>
            <person name="Hunsperger H.M."/>
            <person name="Ryken S.A."/>
            <person name="Yost W."/>
            <person name="Jha R.K."/>
            <person name="Patterson J."/>
            <person name="Monnat R.J. Jr."/>
            <person name="Barlow S.B."/>
            <person name="Starkenburg S.R."/>
            <person name="Cattolico R.A."/>
        </authorList>
    </citation>
    <scope>NUCLEOTIDE SEQUENCE</scope>
    <source>
        <strain evidence="3">CCMP291</strain>
    </source>
</reference>
<feature type="non-terminal residue" evidence="2">
    <location>
        <position position="100"/>
    </location>
</feature>
<protein>
    <submittedName>
        <fullName evidence="2">Uncharacterized protein</fullName>
    </submittedName>
</protein>
<accession>A0A0M0LRG7</accession>
<comment type="caution">
    <text evidence="2">The sequence shown here is derived from an EMBL/GenBank/DDBJ whole genome shotgun (WGS) entry which is preliminary data.</text>
</comment>
<feature type="non-terminal residue" evidence="2">
    <location>
        <position position="1"/>
    </location>
</feature>
<feature type="region of interest" description="Disordered" evidence="1">
    <location>
        <begin position="1"/>
        <end position="59"/>
    </location>
</feature>
<dbReference type="EMBL" id="JWZX01000138">
    <property type="protein sequence ID" value="KOO53639.1"/>
    <property type="molecule type" value="Genomic_DNA"/>
</dbReference>
<evidence type="ECO:0000313" key="3">
    <source>
        <dbReference type="Proteomes" id="UP000037460"/>
    </source>
</evidence>
<name>A0A0M0LRG7_9EUKA</name>
<keyword evidence="3" id="KW-1185">Reference proteome</keyword>
<feature type="compositionally biased region" description="Low complexity" evidence="1">
    <location>
        <begin position="32"/>
        <end position="45"/>
    </location>
</feature>
<evidence type="ECO:0000313" key="2">
    <source>
        <dbReference type="EMBL" id="KOO53639.1"/>
    </source>
</evidence>
<sequence length="100" mass="10587">QKLAPGPGQRKPRTPPTDASHAAGRVGGGRSSCGARRSRAGIGARQQPLRGGDDGGARGAWRLDGRARRVEIGVDTQSFSCAFFSALKTLDLGSRQRFRL</sequence>
<dbReference type="AlphaFoldDB" id="A0A0M0LRG7"/>
<proteinExistence type="predicted"/>